<name>A0A2U8H252_9RHOO</name>
<dbReference type="EMBL" id="CP022188">
    <property type="protein sequence ID" value="AWI79991.1"/>
    <property type="molecule type" value="Genomic_DNA"/>
</dbReference>
<evidence type="ECO:0008006" key="3">
    <source>
        <dbReference type="Google" id="ProtNLM"/>
    </source>
</evidence>
<gene>
    <name evidence="1" type="ORF">CEW87_11805</name>
</gene>
<organism evidence="1 2">
    <name type="scientific">Parazoarcus communis</name>
    <dbReference type="NCBI Taxonomy" id="41977"/>
    <lineage>
        <taxon>Bacteria</taxon>
        <taxon>Pseudomonadati</taxon>
        <taxon>Pseudomonadota</taxon>
        <taxon>Betaproteobacteria</taxon>
        <taxon>Rhodocyclales</taxon>
        <taxon>Zoogloeaceae</taxon>
        <taxon>Parazoarcus</taxon>
    </lineage>
</organism>
<protein>
    <recommendedName>
        <fullName evidence="3">YqjK-like protein</fullName>
    </recommendedName>
</protein>
<dbReference type="InterPro" id="IPR025612">
    <property type="entry name" value="YqjK"/>
</dbReference>
<dbReference type="OrthoDB" id="9181654at2"/>
<evidence type="ECO:0000313" key="1">
    <source>
        <dbReference type="EMBL" id="AWI79991.1"/>
    </source>
</evidence>
<accession>A0A2U8H252</accession>
<proteinExistence type="predicted"/>
<dbReference type="RefSeq" id="WP_108973231.1">
    <property type="nucleotide sequence ID" value="NZ_CP022188.1"/>
</dbReference>
<evidence type="ECO:0000313" key="2">
    <source>
        <dbReference type="Proteomes" id="UP000244902"/>
    </source>
</evidence>
<dbReference type="Pfam" id="PF13997">
    <property type="entry name" value="YqjK"/>
    <property type="match status" value="1"/>
</dbReference>
<dbReference type="AlphaFoldDB" id="A0A2U8H252"/>
<reference evidence="1 2" key="1">
    <citation type="submission" date="2017-06" db="EMBL/GenBank/DDBJ databases">
        <title>Azoarcus sp. TSNA42 complete genome sequence.</title>
        <authorList>
            <person name="Woo J.-H."/>
            <person name="Kim H.-S."/>
        </authorList>
    </citation>
    <scope>NUCLEOTIDE SEQUENCE [LARGE SCALE GENOMIC DNA]</scope>
    <source>
        <strain evidence="1 2">TSNA42</strain>
    </source>
</reference>
<dbReference type="Proteomes" id="UP000244902">
    <property type="component" value="Chromosome"/>
</dbReference>
<sequence>MNPRLIEFALRKQRLQINAEHQRDDMVRHLEGVESILDTVDELRDGVDWARKQAPILSGAALLLIATRPRQALRLAKRVGIGWLMYRRMQGGPGARVSLLALPLVRRLLERVLRRFAGSRA</sequence>